<evidence type="ECO:0000259" key="11">
    <source>
        <dbReference type="SMART" id="SM00986"/>
    </source>
</evidence>
<dbReference type="EMBL" id="JACHXV010000001">
    <property type="protein sequence ID" value="MBB3172528.1"/>
    <property type="molecule type" value="Genomic_DNA"/>
</dbReference>
<dbReference type="InterPro" id="IPR005122">
    <property type="entry name" value="Uracil-DNA_glycosylase-like"/>
</dbReference>
<dbReference type="InterPro" id="IPR023875">
    <property type="entry name" value="DNA_repair_put"/>
</dbReference>
<reference evidence="12 13" key="1">
    <citation type="submission" date="2020-08" db="EMBL/GenBank/DDBJ databases">
        <title>Genomic Encyclopedia of Type Strains, Phase III (KMG-III): the genomes of soil and plant-associated and newly described type strains.</title>
        <authorList>
            <person name="Whitman W."/>
        </authorList>
    </citation>
    <scope>NUCLEOTIDE SEQUENCE [LARGE SCALE GENOMIC DNA]</scope>
    <source>
        <strain evidence="12 13">CECT 8088</strain>
    </source>
</reference>
<keyword evidence="9" id="KW-0234">DNA repair</keyword>
<dbReference type="SUPFAM" id="SSF52141">
    <property type="entry name" value="Uracil-DNA glycosylase-like"/>
    <property type="match status" value="1"/>
</dbReference>
<dbReference type="GO" id="GO:0046872">
    <property type="term" value="F:metal ion binding"/>
    <property type="evidence" value="ECO:0007669"/>
    <property type="project" value="UniProtKB-KW"/>
</dbReference>
<protein>
    <recommendedName>
        <fullName evidence="2">Type-4 uracil-DNA glycosylase</fullName>
    </recommendedName>
</protein>
<dbReference type="InterPro" id="IPR051536">
    <property type="entry name" value="UDG_Type-4/5"/>
</dbReference>
<evidence type="ECO:0000313" key="12">
    <source>
        <dbReference type="EMBL" id="MBB3172528.1"/>
    </source>
</evidence>
<dbReference type="NCBIfam" id="TIGR00758">
    <property type="entry name" value="UDG_fam4"/>
    <property type="match status" value="1"/>
</dbReference>
<keyword evidence="5" id="KW-0227">DNA damage</keyword>
<name>A0A839UQT4_9PROT</name>
<dbReference type="Pfam" id="PF03167">
    <property type="entry name" value="UDG"/>
    <property type="match status" value="1"/>
</dbReference>
<dbReference type="NCBIfam" id="TIGR03914">
    <property type="entry name" value="UDG_fam_dom"/>
    <property type="match status" value="1"/>
</dbReference>
<dbReference type="PANTHER" id="PTHR33693">
    <property type="entry name" value="TYPE-5 URACIL-DNA GLYCOSYLASE"/>
    <property type="match status" value="1"/>
</dbReference>
<keyword evidence="3" id="KW-0004">4Fe-4S</keyword>
<keyword evidence="8" id="KW-0411">Iron-sulfur</keyword>
<dbReference type="GO" id="GO:0016779">
    <property type="term" value="F:nucleotidyltransferase activity"/>
    <property type="evidence" value="ECO:0007669"/>
    <property type="project" value="UniProtKB-KW"/>
</dbReference>
<proteinExistence type="inferred from homology"/>
<dbReference type="InterPro" id="IPR025404">
    <property type="entry name" value="DUF4130"/>
</dbReference>
<dbReference type="AlphaFoldDB" id="A0A839UQT4"/>
<dbReference type="Pfam" id="PF13566">
    <property type="entry name" value="DUF4130"/>
    <property type="match status" value="1"/>
</dbReference>
<keyword evidence="4" id="KW-0479">Metal-binding</keyword>
<feature type="domain" description="Uracil-DNA glycosylase-like" evidence="11">
    <location>
        <begin position="308"/>
        <end position="468"/>
    </location>
</feature>
<gene>
    <name evidence="12" type="ORF">FHR90_000334</name>
</gene>
<organism evidence="12 13">
    <name type="scientific">Endobacter medicaginis</name>
    <dbReference type="NCBI Taxonomy" id="1181271"/>
    <lineage>
        <taxon>Bacteria</taxon>
        <taxon>Pseudomonadati</taxon>
        <taxon>Pseudomonadota</taxon>
        <taxon>Alphaproteobacteria</taxon>
        <taxon>Acetobacterales</taxon>
        <taxon>Acetobacteraceae</taxon>
        <taxon>Endobacter</taxon>
    </lineage>
</organism>
<dbReference type="Gene3D" id="3.40.470.10">
    <property type="entry name" value="Uracil-DNA glycosylase-like domain"/>
    <property type="match status" value="1"/>
</dbReference>
<evidence type="ECO:0000256" key="6">
    <source>
        <dbReference type="ARBA" id="ARBA00022801"/>
    </source>
</evidence>
<dbReference type="CDD" id="cd10030">
    <property type="entry name" value="UDG-F4_TTUDGA_SPO1dp_like"/>
    <property type="match status" value="1"/>
</dbReference>
<feature type="compositionally biased region" description="Low complexity" evidence="10">
    <location>
        <begin position="271"/>
        <end position="281"/>
    </location>
</feature>
<comment type="similarity">
    <text evidence="1">Belongs to the uracil-DNA glycosylase (UDG) superfamily. Type 4 (UDGa) family.</text>
</comment>
<dbReference type="NCBIfam" id="TIGR03915">
    <property type="entry name" value="SAM_7_link_chp"/>
    <property type="match status" value="1"/>
</dbReference>
<evidence type="ECO:0000256" key="3">
    <source>
        <dbReference type="ARBA" id="ARBA00022485"/>
    </source>
</evidence>
<dbReference type="SMART" id="SM00986">
    <property type="entry name" value="UDG"/>
    <property type="match status" value="1"/>
</dbReference>
<dbReference type="Proteomes" id="UP000557688">
    <property type="component" value="Unassembled WGS sequence"/>
</dbReference>
<evidence type="ECO:0000256" key="10">
    <source>
        <dbReference type="SAM" id="MobiDB-lite"/>
    </source>
</evidence>
<dbReference type="GO" id="GO:0006281">
    <property type="term" value="P:DNA repair"/>
    <property type="evidence" value="ECO:0007669"/>
    <property type="project" value="UniProtKB-KW"/>
</dbReference>
<evidence type="ECO:0000256" key="9">
    <source>
        <dbReference type="ARBA" id="ARBA00023204"/>
    </source>
</evidence>
<evidence type="ECO:0000256" key="7">
    <source>
        <dbReference type="ARBA" id="ARBA00023004"/>
    </source>
</evidence>
<evidence type="ECO:0000256" key="1">
    <source>
        <dbReference type="ARBA" id="ARBA00006521"/>
    </source>
</evidence>
<dbReference type="GO" id="GO:0097506">
    <property type="term" value="F:deaminated base DNA N-glycosylase activity"/>
    <property type="evidence" value="ECO:0007669"/>
    <property type="project" value="UniProtKB-ARBA"/>
</dbReference>
<keyword evidence="12" id="KW-0808">Transferase</keyword>
<dbReference type="InterPro" id="IPR005273">
    <property type="entry name" value="Ura-DNA_glyco_family4"/>
</dbReference>
<sequence>MRSIVLAHEVDHDGWRQAVRGLIAAQVPPEQVTWSVEAPDDLFAADAAPPTDASAPAFSLSRHLVDLSQTVLQAREPARFALLYGLVWRATHGERAIAGDLADPSVARARQLAQNVARDTHKMRAFLRFREIDDGEGVRHLAWFEPEHYIVEANAGFFIRRFAAMRFSILTPYRTLHWDGTAPSFGPGARAADIPGDDAMAEYWETYFRSIFNPARLKRSAMLSEMPRKYWRNMPETAAIAELIREAPRRAEAMVAAGASAPRPNPPRAAPRPAAADPSRASDLATLAAEAQGCRNCPLWQPATQTVFGEGPGDATVMLVGEQPGDQEDLAGRPFVGPAGQLLDRALIEAGIARDTLYVTNAVKHFKFTPRGKRRIHAKPEAPEITACAPWLARERSLVAPRTLVMMGATAARAILGRPVTISRERGRPIPLDDGSTGWVTVHPSYLLRLPDEAAKAREYAAFVTDLRRAVAEREDVLS</sequence>
<comment type="caution">
    <text evidence="12">The sequence shown here is derived from an EMBL/GenBank/DDBJ whole genome shotgun (WGS) entry which is preliminary data.</text>
</comment>
<evidence type="ECO:0000256" key="4">
    <source>
        <dbReference type="ARBA" id="ARBA00022723"/>
    </source>
</evidence>
<keyword evidence="12" id="KW-0548">Nucleotidyltransferase</keyword>
<keyword evidence="7" id="KW-0408">Iron</keyword>
<evidence type="ECO:0000313" key="13">
    <source>
        <dbReference type="Proteomes" id="UP000557688"/>
    </source>
</evidence>
<dbReference type="PANTHER" id="PTHR33693:SF9">
    <property type="entry name" value="TYPE-4 URACIL-DNA GLYCOSYLASE"/>
    <property type="match status" value="1"/>
</dbReference>
<dbReference type="InterPro" id="IPR036895">
    <property type="entry name" value="Uracil-DNA_glycosylase-like_sf"/>
</dbReference>
<evidence type="ECO:0000256" key="2">
    <source>
        <dbReference type="ARBA" id="ARBA00019403"/>
    </source>
</evidence>
<accession>A0A839UQT4</accession>
<dbReference type="RefSeq" id="WP_183274642.1">
    <property type="nucleotide sequence ID" value="NZ_JACHXV010000001.1"/>
</dbReference>
<dbReference type="SMART" id="SM00987">
    <property type="entry name" value="UreE_C"/>
    <property type="match status" value="1"/>
</dbReference>
<evidence type="ECO:0000256" key="5">
    <source>
        <dbReference type="ARBA" id="ARBA00022763"/>
    </source>
</evidence>
<keyword evidence="13" id="KW-1185">Reference proteome</keyword>
<feature type="region of interest" description="Disordered" evidence="10">
    <location>
        <begin position="256"/>
        <end position="281"/>
    </location>
</feature>
<keyword evidence="6" id="KW-0378">Hydrolase</keyword>
<dbReference type="GO" id="GO:0051539">
    <property type="term" value="F:4 iron, 4 sulfur cluster binding"/>
    <property type="evidence" value="ECO:0007669"/>
    <property type="project" value="UniProtKB-KW"/>
</dbReference>
<evidence type="ECO:0000256" key="8">
    <source>
        <dbReference type="ARBA" id="ARBA00023014"/>
    </source>
</evidence>